<protein>
    <submittedName>
        <fullName evidence="2">Uncharacterized protein</fullName>
    </submittedName>
</protein>
<organism evidence="2">
    <name type="scientific">Zea mays</name>
    <name type="common">Maize</name>
    <dbReference type="NCBI Taxonomy" id="4577"/>
    <lineage>
        <taxon>Eukaryota</taxon>
        <taxon>Viridiplantae</taxon>
        <taxon>Streptophyta</taxon>
        <taxon>Embryophyta</taxon>
        <taxon>Tracheophyta</taxon>
        <taxon>Spermatophyta</taxon>
        <taxon>Magnoliopsida</taxon>
        <taxon>Liliopsida</taxon>
        <taxon>Poales</taxon>
        <taxon>Poaceae</taxon>
        <taxon>PACMAD clade</taxon>
        <taxon>Panicoideae</taxon>
        <taxon>Andropogonodae</taxon>
        <taxon>Andropogoneae</taxon>
        <taxon>Tripsacinae</taxon>
        <taxon>Zea</taxon>
    </lineage>
</organism>
<proteinExistence type="predicted"/>
<evidence type="ECO:0000313" key="2">
    <source>
        <dbReference type="EMBL" id="AQK51962.1"/>
    </source>
</evidence>
<sequence>MAYPSCLSAPMEPWFRSKNQDETRQTLARSRRTEGEGNVGGDDAAEEGRAAGTGVREAREGDNGTTICHIAGC</sequence>
<accession>A0A1D6PZX7</accession>
<name>A0A1D6PZX7_MAIZE</name>
<dbReference type="IntAct" id="A0A1D6PZX7">
    <property type="interactions" value="1"/>
</dbReference>
<evidence type="ECO:0000256" key="1">
    <source>
        <dbReference type="SAM" id="MobiDB-lite"/>
    </source>
</evidence>
<dbReference type="AlphaFoldDB" id="A0A1D6PZX7"/>
<accession>A0A3L6F7K6</accession>
<dbReference type="EMBL" id="CM000780">
    <property type="protein sequence ID" value="AQK51962.1"/>
    <property type="molecule type" value="Genomic_DNA"/>
</dbReference>
<feature type="region of interest" description="Disordered" evidence="1">
    <location>
        <begin position="1"/>
        <end position="64"/>
    </location>
</feature>
<reference evidence="2" key="1">
    <citation type="submission" date="2015-12" db="EMBL/GenBank/DDBJ databases">
        <title>Update maize B73 reference genome by single molecule sequencing technologies.</title>
        <authorList>
            <consortium name="Maize Genome Sequencing Project"/>
            <person name="Ware D."/>
        </authorList>
    </citation>
    <scope>NUCLEOTIDE SEQUENCE</scope>
    <source>
        <tissue evidence="2">Seedling</tissue>
    </source>
</reference>
<dbReference type="InParanoid" id="A0A1D6PZX7"/>
<gene>
    <name evidence="2" type="ORF">ZEAMMB73_Zm00001d050115</name>
</gene>